<dbReference type="InterPro" id="IPR001036">
    <property type="entry name" value="Acrflvin-R"/>
</dbReference>
<feature type="transmembrane region" description="Helical" evidence="1">
    <location>
        <begin position="866"/>
        <end position="885"/>
    </location>
</feature>
<dbReference type="Gene3D" id="3.30.70.1430">
    <property type="entry name" value="Multidrug efflux transporter AcrB pore domain"/>
    <property type="match status" value="2"/>
</dbReference>
<proteinExistence type="predicted"/>
<keyword evidence="1" id="KW-0472">Membrane</keyword>
<feature type="transmembrane region" description="Helical" evidence="1">
    <location>
        <begin position="328"/>
        <end position="349"/>
    </location>
</feature>
<feature type="transmembrane region" description="Helical" evidence="1">
    <location>
        <begin position="532"/>
        <end position="550"/>
    </location>
</feature>
<feature type="transmembrane region" description="Helical" evidence="1">
    <location>
        <begin position="991"/>
        <end position="1020"/>
    </location>
</feature>
<dbReference type="RefSeq" id="WP_050520005.1">
    <property type="nucleotide sequence ID" value="NZ_FOCO01000031.1"/>
</dbReference>
<sequence>MHAMTGWFIRNPVAANLMMALILFLGVMTAFTIRIEGFPRIPPDSIQITTEYNGAPAEQVDELVTRKIEQALEGLEGVRSVTSRSGDSTSFISVRRAGGQDLQRLLDQVRLRIDAVTGLPANVRRPVIDAAGFDFPALYVNLHGDTDPATLQTLARRLKESLLSQPELSRLNIWGLIPREMRIEVLPERLRQLNLTVSDVVSAIQANSLDFQAGTLRTAGGNIYLRADDRARYAADYAKLPAVVRADGSTVPLSDIATITDTFVDGDFLFRLNGDATVGMEILIGQKENLLEISKVVNRVVADFAPQLPSGIQATVWGDSASYISDRLSLLTSNGVQGLLLVLLVLSIFLNVRLAFWVAMGIPISVMGALAVAGTKWVDYSLNDVTTFGLIIALGILVDDAVVVGESVYEERRKTKDPIVGTENGVNKVAVATVFGVLTTIAAFFPMLLIDNPLGKVLAGFSGIVILSLIFSLVESKFILPAHLAHTQLDAKPRYLLTRGWAKVQNAAQAGLNWVRDSLYLPALHASLRHRYAVLVLFLAAGLLGLGLIGKGTIKTVFFPDVPGQIITVNLEMDSRAPFSLTRDNVRRIEDLGNELNIELQKSAALDTPPISTVFVIISGAESAQIYAELSPVIERPGVETVDIAREWQKRTGQIEGVTELEFTASEALGGGFQLQLLSKDPDLLHAASTELRSFLAGIDGISNIRDTMAGGQPELRVHIRPEARNLGFSAETLASQIGYAFGGAEVQRIRRDSSEIRVLVQNARPARNTVDDLLQTRLRSDTGAWVPLTTVAEVNGGYVAGMKHRLNGQTVNTVAAAIDRSVVSPVEVAQAVTEQMVPLLAQKYPSVQVSFGGELEEMGEIQGGLLRALLLATVLIYVLMAVPLKSYSQPFIILAIIPFGFVGAAIGHLIMGLPLSLFSFFGMLALTGVVVNDSLVLITRYNQNRTSGMDVIAALHEAGIGRFRAIFLTTATTVIGLLPLLTETSEQAQYLIPAAASLAFGEIFGTALMLILVPVLIAIGDDIHTAVFPGDVAATAQNSEV</sequence>
<dbReference type="AlphaFoldDB" id="A0A1H8KDE6"/>
<keyword evidence="1" id="KW-1133">Transmembrane helix</keyword>
<accession>A0A1H8KDE6</accession>
<feature type="transmembrane region" description="Helical" evidence="1">
    <location>
        <begin position="12"/>
        <end position="33"/>
    </location>
</feature>
<dbReference type="Pfam" id="PF00873">
    <property type="entry name" value="ACR_tran"/>
    <property type="match status" value="1"/>
</dbReference>
<gene>
    <name evidence="2" type="ORF">SAMN05216227_10312</name>
</gene>
<evidence type="ECO:0000313" key="2">
    <source>
        <dbReference type="EMBL" id="SEN90546.1"/>
    </source>
</evidence>
<name>A0A1H8KDE6_9RHOB</name>
<organism evidence="2 3">
    <name type="scientific">Pseudorhodobacter antarcticus</name>
    <dbReference type="NCBI Taxonomy" id="1077947"/>
    <lineage>
        <taxon>Bacteria</taxon>
        <taxon>Pseudomonadati</taxon>
        <taxon>Pseudomonadota</taxon>
        <taxon>Alphaproteobacteria</taxon>
        <taxon>Rhodobacterales</taxon>
        <taxon>Paracoccaceae</taxon>
        <taxon>Pseudorhodobacter</taxon>
    </lineage>
</organism>
<evidence type="ECO:0000313" key="3">
    <source>
        <dbReference type="Proteomes" id="UP000183002"/>
    </source>
</evidence>
<dbReference type="GO" id="GO:0042910">
    <property type="term" value="F:xenobiotic transmembrane transporter activity"/>
    <property type="evidence" value="ECO:0007669"/>
    <property type="project" value="TreeGrafter"/>
</dbReference>
<dbReference type="GO" id="GO:0005886">
    <property type="term" value="C:plasma membrane"/>
    <property type="evidence" value="ECO:0007669"/>
    <property type="project" value="TreeGrafter"/>
</dbReference>
<dbReference type="SUPFAM" id="SSF82714">
    <property type="entry name" value="Multidrug efflux transporter AcrB TolC docking domain, DN and DC subdomains"/>
    <property type="match status" value="2"/>
</dbReference>
<feature type="transmembrane region" description="Helical" evidence="1">
    <location>
        <begin position="385"/>
        <end position="409"/>
    </location>
</feature>
<dbReference type="SUPFAM" id="SSF82693">
    <property type="entry name" value="Multidrug efflux transporter AcrB pore domain, PN1, PN2, PC1 and PC2 subdomains"/>
    <property type="match status" value="2"/>
</dbReference>
<feature type="transmembrane region" description="Helical" evidence="1">
    <location>
        <begin position="456"/>
        <end position="474"/>
    </location>
</feature>
<dbReference type="InterPro" id="IPR027463">
    <property type="entry name" value="AcrB_DN_DC_subdom"/>
</dbReference>
<feature type="transmembrane region" description="Helical" evidence="1">
    <location>
        <begin position="429"/>
        <end position="450"/>
    </location>
</feature>
<dbReference type="PANTHER" id="PTHR32063">
    <property type="match status" value="1"/>
</dbReference>
<keyword evidence="3" id="KW-1185">Reference proteome</keyword>
<dbReference type="Gene3D" id="3.30.70.1440">
    <property type="entry name" value="Multidrug efflux transporter AcrB pore domain"/>
    <property type="match status" value="1"/>
</dbReference>
<dbReference type="PANTHER" id="PTHR32063:SF33">
    <property type="entry name" value="RND SUPERFAMILY EFFLUX PUMP PERMEASE COMPONENT"/>
    <property type="match status" value="1"/>
</dbReference>
<dbReference type="Proteomes" id="UP000183002">
    <property type="component" value="Unassembled WGS sequence"/>
</dbReference>
<dbReference type="Gene3D" id="3.30.2090.10">
    <property type="entry name" value="Multidrug efflux transporter AcrB TolC docking domain, DN and DC subdomains"/>
    <property type="match status" value="2"/>
</dbReference>
<dbReference type="EMBL" id="FOCO01000031">
    <property type="protein sequence ID" value="SEN90546.1"/>
    <property type="molecule type" value="Genomic_DNA"/>
</dbReference>
<evidence type="ECO:0000256" key="1">
    <source>
        <dbReference type="SAM" id="Phobius"/>
    </source>
</evidence>
<dbReference type="SUPFAM" id="SSF82866">
    <property type="entry name" value="Multidrug efflux transporter AcrB transmembrane domain"/>
    <property type="match status" value="2"/>
</dbReference>
<reference evidence="2 3" key="1">
    <citation type="submission" date="2016-10" db="EMBL/GenBank/DDBJ databases">
        <authorList>
            <person name="de Groot N.N."/>
        </authorList>
    </citation>
    <scope>NUCLEOTIDE SEQUENCE [LARGE SCALE GENOMIC DNA]</scope>
    <source>
        <strain evidence="2 3">CGMCC 1.10836</strain>
    </source>
</reference>
<dbReference type="Gene3D" id="1.20.1640.10">
    <property type="entry name" value="Multidrug efflux transporter AcrB transmembrane domain"/>
    <property type="match status" value="2"/>
</dbReference>
<feature type="transmembrane region" description="Helical" evidence="1">
    <location>
        <begin position="960"/>
        <end position="979"/>
    </location>
</feature>
<protein>
    <submittedName>
        <fullName evidence="2">Multidrug efflux pump subunit AcrB</fullName>
    </submittedName>
</protein>
<dbReference type="Gene3D" id="3.30.70.1320">
    <property type="entry name" value="Multidrug efflux transporter AcrB pore domain like"/>
    <property type="match status" value="1"/>
</dbReference>
<dbReference type="PRINTS" id="PR00702">
    <property type="entry name" value="ACRIFLAVINRP"/>
</dbReference>
<dbReference type="OrthoDB" id="9807350at2"/>
<feature type="transmembrane region" description="Helical" evidence="1">
    <location>
        <begin position="892"/>
        <end position="912"/>
    </location>
</feature>
<feature type="transmembrane region" description="Helical" evidence="1">
    <location>
        <begin position="354"/>
        <end position="373"/>
    </location>
</feature>
<keyword evidence="1" id="KW-0812">Transmembrane</keyword>
<dbReference type="STRING" id="1077947.SAMN05216227_10312"/>
<feature type="transmembrane region" description="Helical" evidence="1">
    <location>
        <begin position="918"/>
        <end position="939"/>
    </location>
</feature>